<accession>M7C6E0</accession>
<protein>
    <submittedName>
        <fullName evidence="1">Uncharacterized protein</fullName>
    </submittedName>
</protein>
<keyword evidence="2" id="KW-1185">Reference proteome</keyword>
<name>M7C6E0_CHEMY</name>
<dbReference type="Pfam" id="PF18744">
    <property type="entry name" value="SNAD1"/>
    <property type="match status" value="1"/>
</dbReference>
<gene>
    <name evidence="1" type="ORF">UY3_02688</name>
</gene>
<evidence type="ECO:0000313" key="2">
    <source>
        <dbReference type="Proteomes" id="UP000031443"/>
    </source>
</evidence>
<dbReference type="Proteomes" id="UP000031443">
    <property type="component" value="Unassembled WGS sequence"/>
</dbReference>
<dbReference type="AlphaFoldDB" id="M7C6E0"/>
<sequence>MNDTPQYAVATLLPRPACQQPAIAEQEGAAIQDRLLDVRAQGKLDQYLYINQDNFMVAILQHVKHMTWHAEAVLVGTLNKPDLGGNFLEGFLVTQSQQYPPNNSCFIFFSLISPCLDHCLNPDSPTYILSGLQHSLQGFDPRFQAFAFKYAYREDTNKGKTKVWEAWRRIPMPLFRCFFEVPSCMRCNGTVADNECFDGILPFSPEDFFG</sequence>
<proteinExistence type="predicted"/>
<reference evidence="2" key="1">
    <citation type="journal article" date="2013" name="Nat. Genet.">
        <title>The draft genomes of soft-shell turtle and green sea turtle yield insights into the development and evolution of the turtle-specific body plan.</title>
        <authorList>
            <person name="Wang Z."/>
            <person name="Pascual-Anaya J."/>
            <person name="Zadissa A."/>
            <person name="Li W."/>
            <person name="Niimura Y."/>
            <person name="Huang Z."/>
            <person name="Li C."/>
            <person name="White S."/>
            <person name="Xiong Z."/>
            <person name="Fang D."/>
            <person name="Wang B."/>
            <person name="Ming Y."/>
            <person name="Chen Y."/>
            <person name="Zheng Y."/>
            <person name="Kuraku S."/>
            <person name="Pignatelli M."/>
            <person name="Herrero J."/>
            <person name="Beal K."/>
            <person name="Nozawa M."/>
            <person name="Li Q."/>
            <person name="Wang J."/>
            <person name="Zhang H."/>
            <person name="Yu L."/>
            <person name="Shigenobu S."/>
            <person name="Wang J."/>
            <person name="Liu J."/>
            <person name="Flicek P."/>
            <person name="Searle S."/>
            <person name="Wang J."/>
            <person name="Kuratani S."/>
            <person name="Yin Y."/>
            <person name="Aken B."/>
            <person name="Zhang G."/>
            <person name="Irie N."/>
        </authorList>
    </citation>
    <scope>NUCLEOTIDE SEQUENCE [LARGE SCALE GENOMIC DNA]</scope>
</reference>
<evidence type="ECO:0000313" key="1">
    <source>
        <dbReference type="EMBL" id="EMP40078.1"/>
    </source>
</evidence>
<dbReference type="InterPro" id="IPR040958">
    <property type="entry name" value="SNAD1"/>
</dbReference>
<dbReference type="EMBL" id="KB514664">
    <property type="protein sequence ID" value="EMP40078.1"/>
    <property type="molecule type" value="Genomic_DNA"/>
</dbReference>
<organism evidence="1 2">
    <name type="scientific">Chelonia mydas</name>
    <name type="common">Green sea-turtle</name>
    <name type="synonym">Chelonia agassizi</name>
    <dbReference type="NCBI Taxonomy" id="8469"/>
    <lineage>
        <taxon>Eukaryota</taxon>
        <taxon>Metazoa</taxon>
        <taxon>Chordata</taxon>
        <taxon>Craniata</taxon>
        <taxon>Vertebrata</taxon>
        <taxon>Euteleostomi</taxon>
        <taxon>Archelosauria</taxon>
        <taxon>Testudinata</taxon>
        <taxon>Testudines</taxon>
        <taxon>Cryptodira</taxon>
        <taxon>Durocryptodira</taxon>
        <taxon>Americhelydia</taxon>
        <taxon>Chelonioidea</taxon>
        <taxon>Cheloniidae</taxon>
        <taxon>Chelonia</taxon>
    </lineage>
</organism>